<sequence length="298" mass="33309">MKLCLNCQRSFTAADWRCPHCGHVPGERNGFPTFAPRLAELNDGFNPGFFQLMVEVEPSHFWFVSRNRILRDALRKHFTAPASVLEIGCGTGFVLSAMRAEFPKTNLSASDIYTEGLGYAKRRVPDAFVFQMDALHIPFRDEFDLIGAFDVLEHIEDDEAVLAQIYQACKGGGGVALTVPQHRWLWSRMDDFAHHKRRYTRADLEKKLKQAGFKVEYATSFISILLPLMLAARLLRKPAGCEMEDQMDAAGLSIGTLTNAVLSMVMAVERNLIRIGLRLPLGGSLLIIARKPINAGNN</sequence>
<keyword evidence="1" id="KW-0808">Transferase</keyword>
<dbReference type="GO" id="GO:0032259">
    <property type="term" value="P:methylation"/>
    <property type="evidence" value="ECO:0007669"/>
    <property type="project" value="UniProtKB-KW"/>
</dbReference>
<organism evidence="1">
    <name type="scientific">mine drainage metagenome</name>
    <dbReference type="NCBI Taxonomy" id="410659"/>
    <lineage>
        <taxon>unclassified sequences</taxon>
        <taxon>metagenomes</taxon>
        <taxon>ecological metagenomes</taxon>
    </lineage>
</organism>
<dbReference type="GO" id="GO:0030798">
    <property type="term" value="F:trans-aconitate 2-methyltransferase activity"/>
    <property type="evidence" value="ECO:0007669"/>
    <property type="project" value="UniProtKB-EC"/>
</dbReference>
<dbReference type="CDD" id="cd02440">
    <property type="entry name" value="AdoMet_MTases"/>
    <property type="match status" value="1"/>
</dbReference>
<dbReference type="AlphaFoldDB" id="A0A1J5SDH7"/>
<dbReference type="PANTHER" id="PTHR43861:SF6">
    <property type="entry name" value="METHYLTRANSFERASE TYPE 11"/>
    <property type="match status" value="1"/>
</dbReference>
<name>A0A1J5SDH7_9ZZZZ</name>
<dbReference type="SUPFAM" id="SSF53335">
    <property type="entry name" value="S-adenosyl-L-methionine-dependent methyltransferases"/>
    <property type="match status" value="1"/>
</dbReference>
<gene>
    <name evidence="1" type="primary">tam_5</name>
    <name evidence="1" type="ORF">GALL_181360</name>
</gene>
<dbReference type="PANTHER" id="PTHR43861">
    <property type="entry name" value="TRANS-ACONITATE 2-METHYLTRANSFERASE-RELATED"/>
    <property type="match status" value="1"/>
</dbReference>
<dbReference type="EC" id="2.1.1.144" evidence="1"/>
<dbReference type="Pfam" id="PF13489">
    <property type="entry name" value="Methyltransf_23"/>
    <property type="match status" value="1"/>
</dbReference>
<dbReference type="InterPro" id="IPR029063">
    <property type="entry name" value="SAM-dependent_MTases_sf"/>
</dbReference>
<evidence type="ECO:0000313" key="1">
    <source>
        <dbReference type="EMBL" id="OIQ99739.1"/>
    </source>
</evidence>
<comment type="caution">
    <text evidence="1">The sequence shown here is derived from an EMBL/GenBank/DDBJ whole genome shotgun (WGS) entry which is preliminary data.</text>
</comment>
<accession>A0A1J5SDH7</accession>
<proteinExistence type="predicted"/>
<dbReference type="EMBL" id="MLJW01000102">
    <property type="protein sequence ID" value="OIQ99739.1"/>
    <property type="molecule type" value="Genomic_DNA"/>
</dbReference>
<protein>
    <submittedName>
        <fullName evidence="1">Trans-aconitate 2-methyltransferase</fullName>
        <ecNumber evidence="1">2.1.1.144</ecNumber>
    </submittedName>
</protein>
<reference evidence="1" key="1">
    <citation type="submission" date="2016-10" db="EMBL/GenBank/DDBJ databases">
        <title>Sequence of Gallionella enrichment culture.</title>
        <authorList>
            <person name="Poehlein A."/>
            <person name="Muehling M."/>
            <person name="Daniel R."/>
        </authorList>
    </citation>
    <scope>NUCLEOTIDE SEQUENCE</scope>
</reference>
<dbReference type="Gene3D" id="3.40.50.150">
    <property type="entry name" value="Vaccinia Virus protein VP39"/>
    <property type="match status" value="1"/>
</dbReference>
<keyword evidence="1" id="KW-0489">Methyltransferase</keyword>